<proteinExistence type="predicted"/>
<evidence type="ECO:0000313" key="2">
    <source>
        <dbReference type="EMBL" id="OHA64445.1"/>
    </source>
</evidence>
<dbReference type="Pfam" id="PF18915">
    <property type="entry name" value="DUF5667"/>
    <property type="match status" value="1"/>
</dbReference>
<sequence>MEDKELITKLSYLKQIQPKEEWVFLTRQRLLGREAQRELFPLQNKHFWGMVEGIGRLVEFMVRSAQRPAFVIPVLAFLVAGGAVGRAAFESLPGDTLYPLKVVVEQIPLRLAGEEQRPAREFALAQQRLSDLRIVAEQNKIKNLPLAIQEFEANASKISEGFVQIVENEPSRALQASRQIVQLQKEKSEVEKILGTKIGEGQEEEIQDATRRLVEYELGYLETRSLTEEQKELAEQAKAATEQRDYAGALEYIWTLSQINEEG</sequence>
<dbReference type="EMBL" id="MHTS01000016">
    <property type="protein sequence ID" value="OHA64445.1"/>
    <property type="molecule type" value="Genomic_DNA"/>
</dbReference>
<organism evidence="2 3">
    <name type="scientific">Candidatus Wildermuthbacteria bacterium RIFCSPHIGHO2_01_FULL_48_27b</name>
    <dbReference type="NCBI Taxonomy" id="1802447"/>
    <lineage>
        <taxon>Bacteria</taxon>
        <taxon>Candidatus Wildermuthiibacteriota</taxon>
    </lineage>
</organism>
<feature type="domain" description="DUF5667" evidence="1">
    <location>
        <begin position="91"/>
        <end position="184"/>
    </location>
</feature>
<accession>A0A1G2QV05</accession>
<comment type="caution">
    <text evidence="2">The sequence shown here is derived from an EMBL/GenBank/DDBJ whole genome shotgun (WGS) entry which is preliminary data.</text>
</comment>
<dbReference type="Proteomes" id="UP000178170">
    <property type="component" value="Unassembled WGS sequence"/>
</dbReference>
<reference evidence="2 3" key="1">
    <citation type="journal article" date="2016" name="Nat. Commun.">
        <title>Thousands of microbial genomes shed light on interconnected biogeochemical processes in an aquifer system.</title>
        <authorList>
            <person name="Anantharaman K."/>
            <person name="Brown C.T."/>
            <person name="Hug L.A."/>
            <person name="Sharon I."/>
            <person name="Castelle C.J."/>
            <person name="Probst A.J."/>
            <person name="Thomas B.C."/>
            <person name="Singh A."/>
            <person name="Wilkins M.J."/>
            <person name="Karaoz U."/>
            <person name="Brodie E.L."/>
            <person name="Williams K.H."/>
            <person name="Hubbard S.S."/>
            <person name="Banfield J.F."/>
        </authorList>
    </citation>
    <scope>NUCLEOTIDE SEQUENCE [LARGE SCALE GENOMIC DNA]</scope>
</reference>
<protein>
    <recommendedName>
        <fullName evidence="1">DUF5667 domain-containing protein</fullName>
    </recommendedName>
</protein>
<evidence type="ECO:0000313" key="3">
    <source>
        <dbReference type="Proteomes" id="UP000178170"/>
    </source>
</evidence>
<name>A0A1G2QV05_9BACT</name>
<dbReference type="InterPro" id="IPR043725">
    <property type="entry name" value="DUF5667"/>
</dbReference>
<dbReference type="AlphaFoldDB" id="A0A1G2QV05"/>
<gene>
    <name evidence="2" type="ORF">A2843_02050</name>
</gene>
<evidence type="ECO:0000259" key="1">
    <source>
        <dbReference type="Pfam" id="PF18915"/>
    </source>
</evidence>